<dbReference type="InterPro" id="IPR050700">
    <property type="entry name" value="YIM1/Zinc_Alcohol_DH_Fams"/>
</dbReference>
<proteinExistence type="predicted"/>
<dbReference type="InterPro" id="IPR013154">
    <property type="entry name" value="ADH-like_N"/>
</dbReference>
<dbReference type="EMBL" id="JBIMSN010000026">
    <property type="protein sequence ID" value="MFH5228313.1"/>
    <property type="molecule type" value="Genomic_DNA"/>
</dbReference>
<dbReference type="Gene3D" id="3.40.50.720">
    <property type="entry name" value="NAD(P)-binding Rossmann-like Domain"/>
    <property type="match status" value="1"/>
</dbReference>
<dbReference type="SMART" id="SM00829">
    <property type="entry name" value="PKS_ER"/>
    <property type="match status" value="1"/>
</dbReference>
<dbReference type="InterPro" id="IPR011032">
    <property type="entry name" value="GroES-like_sf"/>
</dbReference>
<dbReference type="RefSeq" id="WP_395113678.1">
    <property type="nucleotide sequence ID" value="NZ_JBIMSN010000026.1"/>
</dbReference>
<organism evidence="2 5">
    <name type="scientific">Antrihabitans spumae</name>
    <dbReference type="NCBI Taxonomy" id="3373370"/>
    <lineage>
        <taxon>Bacteria</taxon>
        <taxon>Bacillati</taxon>
        <taxon>Actinomycetota</taxon>
        <taxon>Actinomycetes</taxon>
        <taxon>Mycobacteriales</taxon>
        <taxon>Nocardiaceae</taxon>
        <taxon>Antrihabitans</taxon>
    </lineage>
</organism>
<dbReference type="Proteomes" id="UP001609175">
    <property type="component" value="Unassembled WGS sequence"/>
</dbReference>
<dbReference type="Pfam" id="PF13602">
    <property type="entry name" value="ADH_zinc_N_2"/>
    <property type="match status" value="1"/>
</dbReference>
<dbReference type="Gene3D" id="3.90.180.10">
    <property type="entry name" value="Medium-chain alcohol dehydrogenases, catalytic domain"/>
    <property type="match status" value="1"/>
</dbReference>
<dbReference type="CDD" id="cd08267">
    <property type="entry name" value="MDR1"/>
    <property type="match status" value="1"/>
</dbReference>
<evidence type="ECO:0000259" key="1">
    <source>
        <dbReference type="SMART" id="SM00829"/>
    </source>
</evidence>
<dbReference type="Pfam" id="PF08240">
    <property type="entry name" value="ADH_N"/>
    <property type="match status" value="1"/>
</dbReference>
<dbReference type="SUPFAM" id="SSF50129">
    <property type="entry name" value="GroES-like"/>
    <property type="match status" value="1"/>
</dbReference>
<name>A0ABW7JKF4_9NOCA</name>
<dbReference type="PANTHER" id="PTHR11695:SF294">
    <property type="entry name" value="RETICULON-4-INTERACTING PROTEIN 1, MITOCHONDRIAL"/>
    <property type="match status" value="1"/>
</dbReference>
<evidence type="ECO:0000313" key="7">
    <source>
        <dbReference type="Proteomes" id="UP001609219"/>
    </source>
</evidence>
<dbReference type="Proteomes" id="UP001609219">
    <property type="component" value="Unassembled WGS sequence"/>
</dbReference>
<dbReference type="InterPro" id="IPR036291">
    <property type="entry name" value="NAD(P)-bd_dom_sf"/>
</dbReference>
<dbReference type="EMBL" id="JBIMSP010000005">
    <property type="protein sequence ID" value="MFH5241260.1"/>
    <property type="molecule type" value="Genomic_DNA"/>
</dbReference>
<keyword evidence="7" id="KW-1185">Reference proteome</keyword>
<evidence type="ECO:0000313" key="3">
    <source>
        <dbReference type="EMBL" id="MFH5228313.1"/>
    </source>
</evidence>
<comment type="caution">
    <text evidence="2">The sequence shown here is derived from an EMBL/GenBank/DDBJ whole genome shotgun (WGS) entry which is preliminary data.</text>
</comment>
<dbReference type="EMBL" id="JBIMSO010000038">
    <property type="protein sequence ID" value="MFH5208215.1"/>
    <property type="molecule type" value="Genomic_DNA"/>
</dbReference>
<accession>A0ABW7JKF4</accession>
<gene>
    <name evidence="4" type="ORF">ACHIPV_05090</name>
    <name evidence="2" type="ORF">ACHIPZ_08340</name>
    <name evidence="3" type="ORF">ACHIRB_06940</name>
</gene>
<evidence type="ECO:0000313" key="4">
    <source>
        <dbReference type="EMBL" id="MFH5241260.1"/>
    </source>
</evidence>
<evidence type="ECO:0000313" key="5">
    <source>
        <dbReference type="Proteomes" id="UP001609175"/>
    </source>
</evidence>
<dbReference type="InterPro" id="IPR020843">
    <property type="entry name" value="ER"/>
</dbReference>
<reference evidence="5 6" key="1">
    <citation type="submission" date="2024-10" db="EMBL/GenBank/DDBJ databases">
        <authorList>
            <person name="Riesco R."/>
        </authorList>
    </citation>
    <scope>NUCLEOTIDE SEQUENCE [LARGE SCALE GENOMIC DNA]</scope>
    <source>
        <strain evidence="4 6">NCIMB 15448</strain>
        <strain evidence="2 5">NCIMB 15449</strain>
        <strain evidence="3 7">NCIMB 15450</strain>
    </source>
</reference>
<evidence type="ECO:0000313" key="6">
    <source>
        <dbReference type="Proteomes" id="UP001609176"/>
    </source>
</evidence>
<protein>
    <submittedName>
        <fullName evidence="2">NAD(P)-dependent alcohol dehydrogenase</fullName>
    </submittedName>
</protein>
<evidence type="ECO:0000313" key="2">
    <source>
        <dbReference type="EMBL" id="MFH5208215.1"/>
    </source>
</evidence>
<feature type="domain" description="Enoyl reductase (ER)" evidence="1">
    <location>
        <begin position="10"/>
        <end position="321"/>
    </location>
</feature>
<dbReference type="PANTHER" id="PTHR11695">
    <property type="entry name" value="ALCOHOL DEHYDROGENASE RELATED"/>
    <property type="match status" value="1"/>
</dbReference>
<dbReference type="Proteomes" id="UP001609176">
    <property type="component" value="Unassembled WGS sequence"/>
</dbReference>
<sequence length="324" mass="34411">MRAIVQTHYGSTDSLTMQEVDRPVAGANEVLVRVHAASINARDWHVMRGDPRIARWMDTKIFGRRGPKQPIHGVDFAGTVEAVGSGVRDLLPGEAVYGEAAAGAFADYVCAPRANLDRKPENLTFEQAAAVPLAAVTAITLLRHVTAGDRVLINGASGGVGTFAVQIAAAMGAEVTAVCSTRNVELVRSIGAKHVVDYTRDDVVGRFDTVLDLVGNRRLKDLRGLLEPTGTLILSGGGTYEGGSFLGPVSLIVGGQIRGLFSKQSIRAPTAKPSSETLIELRKLIESGQVTPIIDRTYPLADTPAAIEYLESEHARAKVVIAVV</sequence>
<dbReference type="SUPFAM" id="SSF51735">
    <property type="entry name" value="NAD(P)-binding Rossmann-fold domains"/>
    <property type="match status" value="1"/>
</dbReference>